<organism evidence="2 3">
    <name type="scientific">Pleuronectes platessa</name>
    <name type="common">European plaice</name>
    <dbReference type="NCBI Taxonomy" id="8262"/>
    <lineage>
        <taxon>Eukaryota</taxon>
        <taxon>Metazoa</taxon>
        <taxon>Chordata</taxon>
        <taxon>Craniata</taxon>
        <taxon>Vertebrata</taxon>
        <taxon>Euteleostomi</taxon>
        <taxon>Actinopterygii</taxon>
        <taxon>Neopterygii</taxon>
        <taxon>Teleostei</taxon>
        <taxon>Neoteleostei</taxon>
        <taxon>Acanthomorphata</taxon>
        <taxon>Carangaria</taxon>
        <taxon>Pleuronectiformes</taxon>
        <taxon>Pleuronectoidei</taxon>
        <taxon>Pleuronectidae</taxon>
        <taxon>Pleuronectes</taxon>
    </lineage>
</organism>
<reference evidence="2" key="1">
    <citation type="submission" date="2020-03" db="EMBL/GenBank/DDBJ databases">
        <authorList>
            <person name="Weist P."/>
        </authorList>
    </citation>
    <scope>NUCLEOTIDE SEQUENCE</scope>
</reference>
<dbReference type="Proteomes" id="UP001153269">
    <property type="component" value="Unassembled WGS sequence"/>
</dbReference>
<dbReference type="EMBL" id="CADEAL010000422">
    <property type="protein sequence ID" value="CAB1419927.1"/>
    <property type="molecule type" value="Genomic_DNA"/>
</dbReference>
<comment type="caution">
    <text evidence="2">The sequence shown here is derived from an EMBL/GenBank/DDBJ whole genome shotgun (WGS) entry which is preliminary data.</text>
</comment>
<evidence type="ECO:0000256" key="1">
    <source>
        <dbReference type="SAM" id="MobiDB-lite"/>
    </source>
</evidence>
<feature type="region of interest" description="Disordered" evidence="1">
    <location>
        <begin position="1"/>
        <end position="29"/>
    </location>
</feature>
<protein>
    <submittedName>
        <fullName evidence="2">Uncharacterized protein</fullName>
    </submittedName>
</protein>
<gene>
    <name evidence="2" type="ORF">PLEPLA_LOCUS7778</name>
</gene>
<evidence type="ECO:0000313" key="2">
    <source>
        <dbReference type="EMBL" id="CAB1419927.1"/>
    </source>
</evidence>
<name>A0A9N7YBD2_PLEPL</name>
<accession>A0A9N7YBD2</accession>
<dbReference type="AlphaFoldDB" id="A0A9N7YBD2"/>
<feature type="compositionally biased region" description="Polar residues" evidence="1">
    <location>
        <begin position="1"/>
        <end position="10"/>
    </location>
</feature>
<proteinExistence type="predicted"/>
<evidence type="ECO:0000313" key="3">
    <source>
        <dbReference type="Proteomes" id="UP001153269"/>
    </source>
</evidence>
<keyword evidence="3" id="KW-1185">Reference proteome</keyword>
<sequence length="160" mass="17589">MTVRDSGTSGSEKKGMLRQQKKRGIEIKKDVEEPDAAVAAAAGDQLVRLHTDTHRQRPLGPWPYWGWVGGVTEPLKILSLSLGTSIHHLRYDVTFLTSRPAPPLSSSSPSPPSSTHRSCVRSLFFNPPRFLAPSAEDQRNYILVQSDTFQGPMRRGGAAV</sequence>